<comment type="similarity">
    <text evidence="1 4">Belongs to the aldehyde dehydrogenase family.</text>
</comment>
<accession>A0A975HH03</accession>
<dbReference type="GO" id="GO:0016620">
    <property type="term" value="F:oxidoreductase activity, acting on the aldehyde or oxo group of donors, NAD or NADP as acceptor"/>
    <property type="evidence" value="ECO:0007669"/>
    <property type="project" value="InterPro"/>
</dbReference>
<name>A0A975HH03_9SPHN</name>
<evidence type="ECO:0000313" key="6">
    <source>
        <dbReference type="EMBL" id="QTH24988.1"/>
    </source>
</evidence>
<gene>
    <name evidence="6" type="ORF">HRJ34_28490</name>
</gene>
<dbReference type="PROSITE" id="PS00070">
    <property type="entry name" value="ALDEHYDE_DEHYDR_CYS"/>
    <property type="match status" value="1"/>
</dbReference>
<evidence type="ECO:0000256" key="3">
    <source>
        <dbReference type="PROSITE-ProRule" id="PRU10007"/>
    </source>
</evidence>
<geneLocation type="plasmid" evidence="6 7">
    <name>pUPO218</name>
</geneLocation>
<dbReference type="InterPro" id="IPR015590">
    <property type="entry name" value="Aldehyde_DH_dom"/>
</dbReference>
<reference evidence="6" key="2">
    <citation type="submission" date="2021-04" db="EMBL/GenBank/DDBJ databases">
        <title>Isolation and genomic analysis of the ibuprofen-degrading bacterium Sphingomonas strain MPO218.</title>
        <authorList>
            <person name="Aulestia M."/>
            <person name="Flores A."/>
            <person name="Mangas E.L."/>
            <person name="Perez-Pulido A.J."/>
            <person name="Santero E."/>
            <person name="Camacho E.M."/>
        </authorList>
    </citation>
    <scope>NUCLEOTIDE SEQUENCE</scope>
    <source>
        <strain evidence="6">MPO218</strain>
        <plasmid evidence="6">pUPO218</plasmid>
    </source>
</reference>
<dbReference type="PROSITE" id="PS00687">
    <property type="entry name" value="ALDEHYDE_DEHYDR_GLU"/>
    <property type="match status" value="1"/>
</dbReference>
<feature type="active site" evidence="3">
    <location>
        <position position="266"/>
    </location>
</feature>
<dbReference type="InterPro" id="IPR016160">
    <property type="entry name" value="Ald_DH_CS_CYS"/>
</dbReference>
<dbReference type="RefSeq" id="WP_208634677.1">
    <property type="nucleotide sequence ID" value="NZ_CP059321.1"/>
</dbReference>
<evidence type="ECO:0000256" key="2">
    <source>
        <dbReference type="ARBA" id="ARBA00023002"/>
    </source>
</evidence>
<protein>
    <submittedName>
        <fullName evidence="6">Aldehyde dehydrogenase family protein</fullName>
    </submittedName>
</protein>
<dbReference type="SUPFAM" id="SSF53720">
    <property type="entry name" value="ALDH-like"/>
    <property type="match status" value="1"/>
</dbReference>
<sequence>MHDRSATPARPAFLDGKAKKLFIGGKWVEAQSGKTFGSVNPATGAALDEVALGDAVDVDLAVAAARRAFEGPWGSMRPVERQKILLRIADLLEAHAEEIALLDTLDMGAPVVISRYLASNVIGDTFRFCAGQAVAIQGETMTPSLPGDVFAYTRKEPIGVVGGIVPWNGPAFNATWKIAPALAAGCTLVLKVAEQASLSPLRMAQLCMEAGLPEGVLNIITGFGETAGARLAAHPDVDKISFTGSTETGQHIIRASAGNIKKLTLELGGKSPDIVFADADLDRAVPAAAMGVFGNSGQACLAGSRLFVERGIYEEFTQRVAEFGKSLTVGDPLDAGTQIGPVVSKEQLDRINGYLAAGASEGAVALAGGVQLTDGKLADGYFIPPTVFANVHDDMTIAREEIFGPVISAIPFDEVDDVIQRANDTPYGLASGVWTNDINKAHKVSSRLRAGTVWINAYSLMDPAVPFGGYKMSGYGKESGTHQVQEYLNSKAVWVQTN</sequence>
<organism evidence="6 7">
    <name type="scientific">Rhizorhabdus wittichii</name>
    <dbReference type="NCBI Taxonomy" id="160791"/>
    <lineage>
        <taxon>Bacteria</taxon>
        <taxon>Pseudomonadati</taxon>
        <taxon>Pseudomonadota</taxon>
        <taxon>Alphaproteobacteria</taxon>
        <taxon>Sphingomonadales</taxon>
        <taxon>Sphingomonadaceae</taxon>
        <taxon>Rhizorhabdus</taxon>
    </lineage>
</organism>
<dbReference type="Pfam" id="PF00171">
    <property type="entry name" value="Aldedh"/>
    <property type="match status" value="1"/>
</dbReference>
<dbReference type="AlphaFoldDB" id="A0A975HH03"/>
<dbReference type="InterPro" id="IPR016162">
    <property type="entry name" value="Ald_DH_N"/>
</dbReference>
<evidence type="ECO:0000256" key="1">
    <source>
        <dbReference type="ARBA" id="ARBA00009986"/>
    </source>
</evidence>
<evidence type="ECO:0000259" key="5">
    <source>
        <dbReference type="Pfam" id="PF00171"/>
    </source>
</evidence>
<dbReference type="Gene3D" id="3.40.309.10">
    <property type="entry name" value="Aldehyde Dehydrogenase, Chain A, domain 2"/>
    <property type="match status" value="1"/>
</dbReference>
<dbReference type="InterPro" id="IPR029510">
    <property type="entry name" value="Ald_DH_CS_GLU"/>
</dbReference>
<feature type="domain" description="Aldehyde dehydrogenase" evidence="5">
    <location>
        <begin position="27"/>
        <end position="493"/>
    </location>
</feature>
<evidence type="ECO:0000256" key="4">
    <source>
        <dbReference type="RuleBase" id="RU003345"/>
    </source>
</evidence>
<reference evidence="6" key="1">
    <citation type="submission" date="2020-07" db="EMBL/GenBank/DDBJ databases">
        <authorList>
            <person name="Camacho E."/>
        </authorList>
    </citation>
    <scope>NUCLEOTIDE SEQUENCE</scope>
    <source>
        <strain evidence="6">MPO218</strain>
        <plasmid evidence="6">pUPO218</plasmid>
    </source>
</reference>
<dbReference type="Proteomes" id="UP000664914">
    <property type="component" value="Plasmid pUPO218"/>
</dbReference>
<dbReference type="FunFam" id="3.40.605.10:FF:000007">
    <property type="entry name" value="NAD/NADP-dependent betaine aldehyde dehydrogenase"/>
    <property type="match status" value="1"/>
</dbReference>
<dbReference type="PANTHER" id="PTHR11699">
    <property type="entry name" value="ALDEHYDE DEHYDROGENASE-RELATED"/>
    <property type="match status" value="1"/>
</dbReference>
<dbReference type="Gene3D" id="3.40.605.10">
    <property type="entry name" value="Aldehyde Dehydrogenase, Chain A, domain 1"/>
    <property type="match status" value="1"/>
</dbReference>
<keyword evidence="2 4" id="KW-0560">Oxidoreductase</keyword>
<dbReference type="EMBL" id="CP059321">
    <property type="protein sequence ID" value="QTH24988.1"/>
    <property type="molecule type" value="Genomic_DNA"/>
</dbReference>
<dbReference type="InterPro" id="IPR016163">
    <property type="entry name" value="Ald_DH_C"/>
</dbReference>
<dbReference type="FunFam" id="3.40.309.10:FF:000001">
    <property type="entry name" value="Mitochondrial aldehyde dehydrogenase 2"/>
    <property type="match status" value="1"/>
</dbReference>
<proteinExistence type="inferred from homology"/>
<keyword evidence="6" id="KW-0614">Plasmid</keyword>
<evidence type="ECO:0000313" key="7">
    <source>
        <dbReference type="Proteomes" id="UP000664914"/>
    </source>
</evidence>
<dbReference type="InterPro" id="IPR016161">
    <property type="entry name" value="Ald_DH/histidinol_DH"/>
</dbReference>